<reference evidence="3" key="1">
    <citation type="submission" date="2017-09" db="EMBL/GenBank/DDBJ databases">
        <title>Depth-based differentiation of microbial function through sediment-hosted aquifers and enrichment of novel symbionts in the deep terrestrial subsurface.</title>
        <authorList>
            <person name="Probst A.J."/>
            <person name="Ladd B."/>
            <person name="Jarett J.K."/>
            <person name="Geller-Mcgrath D.E."/>
            <person name="Sieber C.M.K."/>
            <person name="Emerson J.B."/>
            <person name="Anantharaman K."/>
            <person name="Thomas B.C."/>
            <person name="Malmstrom R."/>
            <person name="Stieglmeier M."/>
            <person name="Klingl A."/>
            <person name="Woyke T."/>
            <person name="Ryan C.M."/>
            <person name="Banfield J.F."/>
        </authorList>
    </citation>
    <scope>NUCLEOTIDE SEQUENCE [LARGE SCALE GENOMIC DNA]</scope>
</reference>
<dbReference type="EMBL" id="PFAP01000001">
    <property type="protein sequence ID" value="PIR94641.1"/>
    <property type="molecule type" value="Genomic_DNA"/>
</dbReference>
<keyword evidence="1" id="KW-0175">Coiled coil</keyword>
<organism evidence="2 3">
    <name type="scientific">Candidatus Falkowbacteria bacterium CG10_big_fil_rev_8_21_14_0_10_39_11</name>
    <dbReference type="NCBI Taxonomy" id="1974565"/>
    <lineage>
        <taxon>Bacteria</taxon>
        <taxon>Candidatus Falkowiibacteriota</taxon>
    </lineage>
</organism>
<accession>A0A2H0V6F0</accession>
<dbReference type="Proteomes" id="UP000229901">
    <property type="component" value="Unassembled WGS sequence"/>
</dbReference>
<evidence type="ECO:0000313" key="2">
    <source>
        <dbReference type="EMBL" id="PIR94641.1"/>
    </source>
</evidence>
<evidence type="ECO:0000256" key="1">
    <source>
        <dbReference type="SAM" id="Coils"/>
    </source>
</evidence>
<feature type="coiled-coil region" evidence="1">
    <location>
        <begin position="45"/>
        <end position="72"/>
    </location>
</feature>
<proteinExistence type="predicted"/>
<name>A0A2H0V6F0_9BACT</name>
<comment type="caution">
    <text evidence="2">The sequence shown here is derived from an EMBL/GenBank/DDBJ whole genome shotgun (WGS) entry which is preliminary data.</text>
</comment>
<sequence length="93" mass="10403">MTIREKRDDLQARILKQDTVISVASDALVQLQGELLDEELPAKKRASLERKIAKAEEKVSKAKAKLAVMTRDFAEVGRLLNLQTALAERAMLD</sequence>
<gene>
    <name evidence="2" type="ORF">COT97_00050</name>
</gene>
<evidence type="ECO:0000313" key="3">
    <source>
        <dbReference type="Proteomes" id="UP000229901"/>
    </source>
</evidence>
<dbReference type="AlphaFoldDB" id="A0A2H0V6F0"/>
<protein>
    <submittedName>
        <fullName evidence="2">Uncharacterized protein</fullName>
    </submittedName>
</protein>